<dbReference type="RefSeq" id="WP_386811159.1">
    <property type="nucleotide sequence ID" value="NZ_JBHTIH010000002.1"/>
</dbReference>
<evidence type="ECO:0000256" key="1">
    <source>
        <dbReference type="SAM" id="MobiDB-lite"/>
    </source>
</evidence>
<proteinExistence type="predicted"/>
<dbReference type="Proteomes" id="UP001597090">
    <property type="component" value="Unassembled WGS sequence"/>
</dbReference>
<dbReference type="EMBL" id="JBHTIH010000002">
    <property type="protein sequence ID" value="MFD0738226.1"/>
    <property type="molecule type" value="Genomic_DNA"/>
</dbReference>
<organism evidence="2 3">
    <name type="scientific">Lysobacter koreensis</name>
    <dbReference type="NCBI Taxonomy" id="266122"/>
    <lineage>
        <taxon>Bacteria</taxon>
        <taxon>Pseudomonadati</taxon>
        <taxon>Pseudomonadota</taxon>
        <taxon>Gammaproteobacteria</taxon>
        <taxon>Lysobacterales</taxon>
        <taxon>Lysobacteraceae</taxon>
        <taxon>Lysobacter</taxon>
    </lineage>
</organism>
<comment type="caution">
    <text evidence="2">The sequence shown here is derived from an EMBL/GenBank/DDBJ whole genome shotgun (WGS) entry which is preliminary data.</text>
</comment>
<gene>
    <name evidence="2" type="ORF">ACFQZQ_02840</name>
</gene>
<keyword evidence="3" id="KW-1185">Reference proteome</keyword>
<name>A0ABW2YJE1_9GAMM</name>
<feature type="region of interest" description="Disordered" evidence="1">
    <location>
        <begin position="136"/>
        <end position="167"/>
    </location>
</feature>
<accession>A0ABW2YJE1</accession>
<reference evidence="3" key="1">
    <citation type="journal article" date="2019" name="Int. J. Syst. Evol. Microbiol.">
        <title>The Global Catalogue of Microorganisms (GCM) 10K type strain sequencing project: providing services to taxonomists for standard genome sequencing and annotation.</title>
        <authorList>
            <consortium name="The Broad Institute Genomics Platform"/>
            <consortium name="The Broad Institute Genome Sequencing Center for Infectious Disease"/>
            <person name="Wu L."/>
            <person name="Ma J."/>
        </authorList>
    </citation>
    <scope>NUCLEOTIDE SEQUENCE [LARGE SCALE GENOMIC DNA]</scope>
    <source>
        <strain evidence="3">CCUG 55491</strain>
    </source>
</reference>
<evidence type="ECO:0000313" key="3">
    <source>
        <dbReference type="Proteomes" id="UP001597090"/>
    </source>
</evidence>
<sequence>MAREAAVSGARKTGEAQAEAAVSLPQALASADRAIAAIDKVLGHPGLATGTGASAKFDPRNYIGGTDAMDFNVAARQIEGKAFLEAFASLKGGGAISEKEGEAATAAIARLNRAQSDKEYKEGLRELRRIAMSGKMLAKSKAGKAAPQTDAPRSSRLKFNPATNRIE</sequence>
<protein>
    <submittedName>
        <fullName evidence="2">Uncharacterized protein</fullName>
    </submittedName>
</protein>
<evidence type="ECO:0000313" key="2">
    <source>
        <dbReference type="EMBL" id="MFD0738226.1"/>
    </source>
</evidence>